<protein>
    <submittedName>
        <fullName evidence="1">Uncharacterized protein</fullName>
    </submittedName>
</protein>
<keyword evidence="2" id="KW-1185">Reference proteome</keyword>
<organism evidence="1 2">
    <name type="scientific">Ordospora colligata OC4</name>
    <dbReference type="NCBI Taxonomy" id="1354746"/>
    <lineage>
        <taxon>Eukaryota</taxon>
        <taxon>Fungi</taxon>
        <taxon>Fungi incertae sedis</taxon>
        <taxon>Microsporidia</taxon>
        <taxon>Ordosporidae</taxon>
        <taxon>Ordospora</taxon>
    </lineage>
</organism>
<dbReference type="GeneID" id="26261512"/>
<dbReference type="InParanoid" id="A0A0B2UKJ9"/>
<evidence type="ECO:0000313" key="1">
    <source>
        <dbReference type="EMBL" id="KHN69878.1"/>
    </source>
</evidence>
<dbReference type="HOGENOM" id="CLU_1586464_0_0_1"/>
<dbReference type="EMBL" id="JOKQ01000004">
    <property type="protein sequence ID" value="KHN69878.1"/>
    <property type="molecule type" value="Genomic_DNA"/>
</dbReference>
<dbReference type="AlphaFoldDB" id="A0A0B2UKJ9"/>
<dbReference type="VEuPathDB" id="MicrosporidiaDB:M896_040730"/>
<dbReference type="RefSeq" id="XP_014563920.1">
    <property type="nucleotide sequence ID" value="XM_014708434.1"/>
</dbReference>
<reference evidence="1 2" key="1">
    <citation type="journal article" date="2014" name="MBio">
        <title>The Ordospora colligata genome; evolution of extreme reduction in microsporidia and host-to-parasite horizontal gene transfer.</title>
        <authorList>
            <person name="Pombert J.-F."/>
            <person name="Haag K.L."/>
            <person name="Beidas S."/>
            <person name="Ebert D."/>
            <person name="Keeling P.J."/>
        </authorList>
    </citation>
    <scope>NUCLEOTIDE SEQUENCE [LARGE SCALE GENOMIC DNA]</scope>
    <source>
        <strain evidence="1 2">OC4</strain>
    </source>
</reference>
<comment type="caution">
    <text evidence="1">The sequence shown here is derived from an EMBL/GenBank/DDBJ whole genome shotgun (WGS) entry which is preliminary data.</text>
</comment>
<accession>A0A0B2UKJ9</accession>
<sequence>MYEQIFKTDMYHIVAYMSSRSGLPSSNGCIYFSSTVQINFPKGFVHKENNMLFCKANAQGCNSYLKALSIKHITSSLSGFRVLRNLFPSIFDTSFIHRINVQHHIYQHRQVIMESSIKILGSKLVNEINLWSKINWTYGCADQQGVTNDNGDTTDDHSWCMSD</sequence>
<proteinExistence type="predicted"/>
<gene>
    <name evidence="1" type="ORF">M896_040730</name>
</gene>
<evidence type="ECO:0000313" key="2">
    <source>
        <dbReference type="Proteomes" id="UP000031056"/>
    </source>
</evidence>
<dbReference type="Proteomes" id="UP000031056">
    <property type="component" value="Unassembled WGS sequence"/>
</dbReference>
<dbReference type="OrthoDB" id="2190746at2759"/>
<name>A0A0B2UKJ9_9MICR</name>